<dbReference type="RefSeq" id="WP_095945753.1">
    <property type="nucleotide sequence ID" value="NZ_CP159258.1"/>
</dbReference>
<dbReference type="AlphaFoldDB" id="A0AAU8E9I6"/>
<dbReference type="InterPro" id="IPR010649">
    <property type="entry name" value="NapE_TorE"/>
</dbReference>
<feature type="transmembrane region" description="Helical" evidence="1">
    <location>
        <begin position="17"/>
        <end position="44"/>
    </location>
</feature>
<keyword evidence="1" id="KW-1133">Transmembrane helix</keyword>
<gene>
    <name evidence="2" type="ORF">ABVN21_12185</name>
</gene>
<dbReference type="Pfam" id="PF06796">
    <property type="entry name" value="NapE"/>
    <property type="match status" value="1"/>
</dbReference>
<evidence type="ECO:0000256" key="1">
    <source>
        <dbReference type="SAM" id="Phobius"/>
    </source>
</evidence>
<evidence type="ECO:0000313" key="2">
    <source>
        <dbReference type="EMBL" id="XCG76785.1"/>
    </source>
</evidence>
<sequence length="55" mass="6258">MPLTDDSPQRARKETRLFFFLIVIFFPLLSVAIVGGYGFFVWFLQMLLGPPGPPN</sequence>
<dbReference type="EMBL" id="CP159258">
    <property type="protein sequence ID" value="XCG76785.1"/>
    <property type="molecule type" value="Genomic_DNA"/>
</dbReference>
<name>A0AAU8E9I6_9PSED</name>
<accession>A0AAU8E9I6</accession>
<proteinExistence type="predicted"/>
<organism evidence="2">
    <name type="scientific">Pseudomonas sp. MYb327</name>
    <dbReference type="NCBI Taxonomy" id="2745230"/>
    <lineage>
        <taxon>Bacteria</taxon>
        <taxon>Pseudomonadati</taxon>
        <taxon>Pseudomonadota</taxon>
        <taxon>Gammaproteobacteria</taxon>
        <taxon>Pseudomonadales</taxon>
        <taxon>Pseudomonadaceae</taxon>
        <taxon>Pseudomonas</taxon>
    </lineage>
</organism>
<keyword evidence="1" id="KW-0472">Membrane</keyword>
<keyword evidence="1" id="KW-0812">Transmembrane</keyword>
<reference evidence="2" key="1">
    <citation type="submission" date="2024-06" db="EMBL/GenBank/DDBJ databases">
        <title>The Caenorhabditis elegans bacterial microbiome influences microsporidia infection through nutrient limitation and inhibiting parasite invasion.</title>
        <authorList>
            <person name="Tamim El Jarkass H."/>
            <person name="Castelblanco S."/>
            <person name="Kaur M."/>
            <person name="Wan Y.C."/>
            <person name="Ellis A.E."/>
            <person name="Sheldon R.D."/>
            <person name="Lien E.C."/>
            <person name="Burton N.O."/>
            <person name="Wright G.D."/>
            <person name="Reinke A.W."/>
        </authorList>
    </citation>
    <scope>NUCLEOTIDE SEQUENCE</scope>
    <source>
        <strain evidence="2">MYb327</strain>
    </source>
</reference>
<protein>
    <submittedName>
        <fullName evidence="2">Periplasmic nitrate reductase, NapE protein</fullName>
    </submittedName>
</protein>